<organism evidence="2 3">
    <name type="scientific">Staphylococcus muscae</name>
    <dbReference type="NCBI Taxonomy" id="1294"/>
    <lineage>
        <taxon>Bacteria</taxon>
        <taxon>Bacillati</taxon>
        <taxon>Bacillota</taxon>
        <taxon>Bacilli</taxon>
        <taxon>Bacillales</taxon>
        <taxon>Staphylococcaceae</taxon>
        <taxon>Staphylococcus</taxon>
    </lineage>
</organism>
<keyword evidence="1" id="KW-1133">Transmembrane helix</keyword>
<dbReference type="EMBL" id="BMCB01000002">
    <property type="protein sequence ID" value="GGA82868.1"/>
    <property type="molecule type" value="Genomic_DNA"/>
</dbReference>
<keyword evidence="1" id="KW-0812">Transmembrane</keyword>
<accession>A0ABQ1HLZ9</accession>
<evidence type="ECO:0000313" key="3">
    <source>
        <dbReference type="Proteomes" id="UP000652995"/>
    </source>
</evidence>
<protein>
    <submittedName>
        <fullName evidence="2">Uncharacterized protein</fullName>
    </submittedName>
</protein>
<keyword evidence="3" id="KW-1185">Reference proteome</keyword>
<feature type="transmembrane region" description="Helical" evidence="1">
    <location>
        <begin position="6"/>
        <end position="23"/>
    </location>
</feature>
<proteinExistence type="predicted"/>
<sequence length="47" mass="5846">MNGFIVIMLCLLPLVFVNIHFYLENKKINNFLYYYSFCKNHIWYHDI</sequence>
<evidence type="ECO:0000313" key="2">
    <source>
        <dbReference type="EMBL" id="GGA82868.1"/>
    </source>
</evidence>
<reference evidence="3" key="1">
    <citation type="journal article" date="2019" name="Int. J. Syst. Evol. Microbiol.">
        <title>The Global Catalogue of Microorganisms (GCM) 10K type strain sequencing project: providing services to taxonomists for standard genome sequencing and annotation.</title>
        <authorList>
            <consortium name="The Broad Institute Genomics Platform"/>
            <consortium name="The Broad Institute Genome Sequencing Center for Infectious Disease"/>
            <person name="Wu L."/>
            <person name="Ma J."/>
        </authorList>
    </citation>
    <scope>NUCLEOTIDE SEQUENCE [LARGE SCALE GENOMIC DNA]</scope>
    <source>
        <strain evidence="3">CCM 4175</strain>
    </source>
</reference>
<evidence type="ECO:0000256" key="1">
    <source>
        <dbReference type="SAM" id="Phobius"/>
    </source>
</evidence>
<keyword evidence="1" id="KW-0472">Membrane</keyword>
<comment type="caution">
    <text evidence="2">The sequence shown here is derived from an EMBL/GenBank/DDBJ whole genome shotgun (WGS) entry which is preliminary data.</text>
</comment>
<name>A0ABQ1HLZ9_9STAP</name>
<dbReference type="Proteomes" id="UP000652995">
    <property type="component" value="Unassembled WGS sequence"/>
</dbReference>
<gene>
    <name evidence="2" type="ORF">GCM10007183_03850</name>
</gene>